<name>A0A644YHY0_9ZZZZ</name>
<feature type="compositionally biased region" description="Basic and acidic residues" evidence="1">
    <location>
        <begin position="448"/>
        <end position="472"/>
    </location>
</feature>
<protein>
    <submittedName>
        <fullName evidence="2">Uncharacterized protein</fullName>
    </submittedName>
</protein>
<feature type="compositionally biased region" description="Basic and acidic residues" evidence="1">
    <location>
        <begin position="259"/>
        <end position="274"/>
    </location>
</feature>
<feature type="compositionally biased region" description="Basic and acidic residues" evidence="1">
    <location>
        <begin position="191"/>
        <end position="203"/>
    </location>
</feature>
<proteinExistence type="predicted"/>
<feature type="compositionally biased region" description="Low complexity" evidence="1">
    <location>
        <begin position="204"/>
        <end position="223"/>
    </location>
</feature>
<feature type="compositionally biased region" description="Basic and acidic residues" evidence="1">
    <location>
        <begin position="314"/>
        <end position="327"/>
    </location>
</feature>
<feature type="compositionally biased region" description="Basic and acidic residues" evidence="1">
    <location>
        <begin position="50"/>
        <end position="135"/>
    </location>
</feature>
<feature type="region of interest" description="Disordered" evidence="1">
    <location>
        <begin position="25"/>
        <end position="507"/>
    </location>
</feature>
<sequence>MGRDLGTAGLARGRLSGDDLAEQALQEVEDEEPRDDPHQRVHLAGAALGDLHHHEHDEAHADADGDRVRERHEGDGEEGRDGLLHPRPLDLGDVGHHQCADDDQHRGDRLGGDQRDHRGRDDRDQEAGAGDERGDAGPGALGDTGDRLDVGGVRGGRAEATEHRGERVDDEDAAQVRRVAVAVEQPALGTDGHHGAHGVEEVRQQQGEDQQDDTQGGEAALGEGAEDVDVAQQLEVGGVPGADHRRVGLPAVDLTTEDGAQRIECLDQNGDKGGDANGDQQAAADIAGVEDGGQQQAEQEDGDRPALQTAVDAEGDRGALRGADHTAVDQADEGDEDADADADGRTHEGRDRLEDGGPEAGEHQDGDQRALEHDQAHRLRPGHDRGQGVGQQGVQAEAGGEGEGITTHDAHQDRHHTGEQCGDGGDRRLGDGDVGVRDRLAGDQVAVDVRDGADDGGVQRDDVRHREERDQSAADLAAQGRPSRGELEPTVQDAAAPLSGGSGCHRG</sequence>
<gene>
    <name evidence="2" type="ORF">SDC9_74704</name>
</gene>
<feature type="compositionally biased region" description="Low complexity" evidence="1">
    <location>
        <begin position="176"/>
        <end position="185"/>
    </location>
</feature>
<feature type="compositionally biased region" description="Basic and acidic residues" evidence="1">
    <location>
        <begin position="406"/>
        <end position="441"/>
    </location>
</feature>
<dbReference type="AlphaFoldDB" id="A0A644YHY0"/>
<feature type="compositionally biased region" description="Low complexity" evidence="1">
    <location>
        <begin position="277"/>
        <end position="297"/>
    </location>
</feature>
<comment type="caution">
    <text evidence="2">The sequence shown here is derived from an EMBL/GenBank/DDBJ whole genome shotgun (WGS) entry which is preliminary data.</text>
</comment>
<organism evidence="2">
    <name type="scientific">bioreactor metagenome</name>
    <dbReference type="NCBI Taxonomy" id="1076179"/>
    <lineage>
        <taxon>unclassified sequences</taxon>
        <taxon>metagenomes</taxon>
        <taxon>ecological metagenomes</taxon>
    </lineage>
</organism>
<evidence type="ECO:0000313" key="2">
    <source>
        <dbReference type="EMBL" id="MPM28185.1"/>
    </source>
</evidence>
<feature type="compositionally biased region" description="Basic and acidic residues" evidence="1">
    <location>
        <begin position="342"/>
        <end position="386"/>
    </location>
</feature>
<accession>A0A644YHY0</accession>
<feature type="compositionally biased region" description="Basic and acidic residues" evidence="1">
    <location>
        <begin position="156"/>
        <end position="167"/>
    </location>
</feature>
<feature type="compositionally biased region" description="Acidic residues" evidence="1">
    <location>
        <begin position="330"/>
        <end position="341"/>
    </location>
</feature>
<evidence type="ECO:0000256" key="1">
    <source>
        <dbReference type="SAM" id="MobiDB-lite"/>
    </source>
</evidence>
<reference evidence="2" key="1">
    <citation type="submission" date="2019-08" db="EMBL/GenBank/DDBJ databases">
        <authorList>
            <person name="Kucharzyk K."/>
            <person name="Murdoch R.W."/>
            <person name="Higgins S."/>
            <person name="Loffler F."/>
        </authorList>
    </citation>
    <scope>NUCLEOTIDE SEQUENCE</scope>
</reference>
<dbReference type="EMBL" id="VSSQ01005185">
    <property type="protein sequence ID" value="MPM28185.1"/>
    <property type="molecule type" value="Genomic_DNA"/>
</dbReference>